<accession>A0A3N1DBX4</accession>
<keyword evidence="3" id="KW-1185">Reference proteome</keyword>
<name>A0A3N1DBX4_9ACTN</name>
<dbReference type="Gene3D" id="3.40.50.1820">
    <property type="entry name" value="alpha/beta hydrolase"/>
    <property type="match status" value="1"/>
</dbReference>
<dbReference type="OrthoDB" id="4568724at2"/>
<gene>
    <name evidence="2" type="ORF">EDD29_8765</name>
</gene>
<evidence type="ECO:0000313" key="3">
    <source>
        <dbReference type="Proteomes" id="UP000272400"/>
    </source>
</evidence>
<evidence type="ECO:0000256" key="1">
    <source>
        <dbReference type="SAM" id="SignalP"/>
    </source>
</evidence>
<protein>
    <recommendedName>
        <fullName evidence="4">Alpha/beta hydrolase family protein</fullName>
    </recommendedName>
</protein>
<dbReference type="Proteomes" id="UP000272400">
    <property type="component" value="Unassembled WGS sequence"/>
</dbReference>
<keyword evidence="1" id="KW-0732">Signal</keyword>
<dbReference type="EMBL" id="RJKE01000001">
    <property type="protein sequence ID" value="ROO91023.1"/>
    <property type="molecule type" value="Genomic_DNA"/>
</dbReference>
<dbReference type="SUPFAM" id="SSF53474">
    <property type="entry name" value="alpha/beta-Hydrolases"/>
    <property type="match status" value="1"/>
</dbReference>
<dbReference type="InterPro" id="IPR029058">
    <property type="entry name" value="AB_hydrolase_fold"/>
</dbReference>
<comment type="caution">
    <text evidence="2">The sequence shown here is derived from an EMBL/GenBank/DDBJ whole genome shotgun (WGS) entry which is preliminary data.</text>
</comment>
<feature type="signal peptide" evidence="1">
    <location>
        <begin position="1"/>
        <end position="31"/>
    </location>
</feature>
<reference evidence="2 3" key="1">
    <citation type="submission" date="2018-11" db="EMBL/GenBank/DDBJ databases">
        <title>Sequencing the genomes of 1000 actinobacteria strains.</title>
        <authorList>
            <person name="Klenk H.-P."/>
        </authorList>
    </citation>
    <scope>NUCLEOTIDE SEQUENCE [LARGE SCALE GENOMIC DNA]</scope>
    <source>
        <strain evidence="2 3">DSM 44254</strain>
    </source>
</reference>
<evidence type="ECO:0000313" key="2">
    <source>
        <dbReference type="EMBL" id="ROO91023.1"/>
    </source>
</evidence>
<dbReference type="PROSITE" id="PS51257">
    <property type="entry name" value="PROKAR_LIPOPROTEIN"/>
    <property type="match status" value="1"/>
</dbReference>
<feature type="chain" id="PRO_5018317482" description="Alpha/beta hydrolase family protein" evidence="1">
    <location>
        <begin position="32"/>
        <end position="322"/>
    </location>
</feature>
<dbReference type="RefSeq" id="WP_123669896.1">
    <property type="nucleotide sequence ID" value="NZ_RJKE01000001.1"/>
</dbReference>
<sequence>MQIKFSRVAAAVTAAVGTLLASVVAAPSASAATACSGYSSATTACVIESASIGGTSYDVTWYLPTGTASALMLVQHGFSRSCANQRGTSKAIAEKGVMVFCVDADMTGGNPALGATLGDTLAARALTPPSGKALPVNYVVGGHSAGGHFASEVGAQIAADGYGGLKGAILFDAVASSDFTANLQAISAGATRPVLQIAARPSVINLFNNSFGALADLGAGFVGIQLVWTGYLSGTPYGGSCHIDSEGENTDALGVAGALCSPSTTQTSRLRDFASAWAKDLATGTYTSSYYCADADVLTTCGTKALTVLGGTLPYAAVIPNS</sequence>
<dbReference type="AlphaFoldDB" id="A0A3N1DBX4"/>
<organism evidence="2 3">
    <name type="scientific">Actinocorallia herbida</name>
    <dbReference type="NCBI Taxonomy" id="58109"/>
    <lineage>
        <taxon>Bacteria</taxon>
        <taxon>Bacillati</taxon>
        <taxon>Actinomycetota</taxon>
        <taxon>Actinomycetes</taxon>
        <taxon>Streptosporangiales</taxon>
        <taxon>Thermomonosporaceae</taxon>
        <taxon>Actinocorallia</taxon>
    </lineage>
</organism>
<proteinExistence type="predicted"/>
<evidence type="ECO:0008006" key="4">
    <source>
        <dbReference type="Google" id="ProtNLM"/>
    </source>
</evidence>